<proteinExistence type="predicted"/>
<reference evidence="1" key="1">
    <citation type="submission" date="2021-06" db="EMBL/GenBank/DDBJ databases">
        <authorList>
            <person name="Kallberg Y."/>
            <person name="Tangrot J."/>
            <person name="Rosling A."/>
        </authorList>
    </citation>
    <scope>NUCLEOTIDE SEQUENCE</scope>
    <source>
        <strain evidence="1">MA461A</strain>
    </source>
</reference>
<organism evidence="1 2">
    <name type="scientific">Racocetra persica</name>
    <dbReference type="NCBI Taxonomy" id="160502"/>
    <lineage>
        <taxon>Eukaryota</taxon>
        <taxon>Fungi</taxon>
        <taxon>Fungi incertae sedis</taxon>
        <taxon>Mucoromycota</taxon>
        <taxon>Glomeromycotina</taxon>
        <taxon>Glomeromycetes</taxon>
        <taxon>Diversisporales</taxon>
        <taxon>Gigasporaceae</taxon>
        <taxon>Racocetra</taxon>
    </lineage>
</organism>
<dbReference type="Proteomes" id="UP000789920">
    <property type="component" value="Unassembled WGS sequence"/>
</dbReference>
<gene>
    <name evidence="1" type="ORF">RPERSI_LOCUS23482</name>
</gene>
<comment type="caution">
    <text evidence="1">The sequence shown here is derived from an EMBL/GenBank/DDBJ whole genome shotgun (WGS) entry which is preliminary data.</text>
</comment>
<name>A0ACA9RVP0_9GLOM</name>
<keyword evidence="2" id="KW-1185">Reference proteome</keyword>
<sequence length="163" mass="17395">GDMPFGSYETSAKDALRNAIRFIKEGNMEAIKLEGGTEMAKTIQQITNIGIPVLGHIGLTPQRKSSLGGFRVQGKTANKAIKLLDDAKALQRAGCFAIVIEAIPGPVAAYITEQIQIPTIGIGAGSGTSGQVLVQQDMLGIFDRFMFEIFPSRGNVLDLTSSR</sequence>
<dbReference type="EMBL" id="CAJVQC010073360">
    <property type="protein sequence ID" value="CAG8812211.1"/>
    <property type="molecule type" value="Genomic_DNA"/>
</dbReference>
<evidence type="ECO:0000313" key="1">
    <source>
        <dbReference type="EMBL" id="CAG8812211.1"/>
    </source>
</evidence>
<feature type="non-terminal residue" evidence="1">
    <location>
        <position position="1"/>
    </location>
</feature>
<protein>
    <submittedName>
        <fullName evidence="1">36288_t:CDS:1</fullName>
    </submittedName>
</protein>
<evidence type="ECO:0000313" key="2">
    <source>
        <dbReference type="Proteomes" id="UP000789920"/>
    </source>
</evidence>
<accession>A0ACA9RVP0</accession>